<evidence type="ECO:0000256" key="1">
    <source>
        <dbReference type="SAM" id="MobiDB-lite"/>
    </source>
</evidence>
<organism evidence="2">
    <name type="scientific">marine sediment metagenome</name>
    <dbReference type="NCBI Taxonomy" id="412755"/>
    <lineage>
        <taxon>unclassified sequences</taxon>
        <taxon>metagenomes</taxon>
        <taxon>ecological metagenomes</taxon>
    </lineage>
</organism>
<sequence length="241" mass="25933">MTKANPYSSVTVSGYNSSPPADDGTNVDANKVEWDKHVTKLGDPVKTAVESVNSNAQSAIGQLKCQGRVTKTIAPFDLIPSTDSGCATFVATSTATEAPDTYFNAFDPSTRERGGFIWTPPKAWDQGDIDFRVGWSSTHATASESVEWGLRGIAFGDGTAVSATFATTEVTVTDPAQQTSDLMLWTGEATGLTVVNATATDIHAVFWELYRDATATGDDSTQDARFMELKIFYTEDKREDS</sequence>
<protein>
    <submittedName>
        <fullName evidence="2">Uncharacterized protein</fullName>
    </submittedName>
</protein>
<accession>A0A0F9K0V1</accession>
<proteinExistence type="predicted"/>
<feature type="compositionally biased region" description="Polar residues" evidence="1">
    <location>
        <begin position="1"/>
        <end position="19"/>
    </location>
</feature>
<reference evidence="2" key="1">
    <citation type="journal article" date="2015" name="Nature">
        <title>Complex archaea that bridge the gap between prokaryotes and eukaryotes.</title>
        <authorList>
            <person name="Spang A."/>
            <person name="Saw J.H."/>
            <person name="Jorgensen S.L."/>
            <person name="Zaremba-Niedzwiedzka K."/>
            <person name="Martijn J."/>
            <person name="Lind A.E."/>
            <person name="van Eijk R."/>
            <person name="Schleper C."/>
            <person name="Guy L."/>
            <person name="Ettema T.J."/>
        </authorList>
    </citation>
    <scope>NUCLEOTIDE SEQUENCE</scope>
</reference>
<name>A0A0F9K0V1_9ZZZZ</name>
<comment type="caution">
    <text evidence="2">The sequence shown here is derived from an EMBL/GenBank/DDBJ whole genome shotgun (WGS) entry which is preliminary data.</text>
</comment>
<evidence type="ECO:0000313" key="2">
    <source>
        <dbReference type="EMBL" id="KKM15773.1"/>
    </source>
</evidence>
<dbReference type="AlphaFoldDB" id="A0A0F9K0V1"/>
<gene>
    <name evidence="2" type="ORF">LCGC14_1692600</name>
</gene>
<dbReference type="EMBL" id="LAZR01014826">
    <property type="protein sequence ID" value="KKM15773.1"/>
    <property type="molecule type" value="Genomic_DNA"/>
</dbReference>
<feature type="region of interest" description="Disordered" evidence="1">
    <location>
        <begin position="1"/>
        <end position="28"/>
    </location>
</feature>